<keyword evidence="3" id="KW-1185">Reference proteome</keyword>
<evidence type="ECO:0000313" key="2">
    <source>
        <dbReference type="EMBL" id="KAJ8761273.1"/>
    </source>
</evidence>
<comment type="caution">
    <text evidence="2">The sequence shown here is derived from an EMBL/GenBank/DDBJ whole genome shotgun (WGS) entry which is preliminary data.</text>
</comment>
<dbReference type="PANTHER" id="PTHR33782">
    <property type="entry name" value="OS01G0121600 PROTEIN"/>
    <property type="match status" value="1"/>
</dbReference>
<keyword evidence="1" id="KW-0812">Transmembrane</keyword>
<keyword evidence="1" id="KW-0472">Membrane</keyword>
<reference evidence="2 3" key="1">
    <citation type="submission" date="2021-09" db="EMBL/GenBank/DDBJ databases">
        <title>Genomic insights and catalytic innovation underlie evolution of tropane alkaloids biosynthesis.</title>
        <authorList>
            <person name="Wang Y.-J."/>
            <person name="Tian T."/>
            <person name="Huang J.-P."/>
            <person name="Huang S.-X."/>
        </authorList>
    </citation>
    <scope>NUCLEOTIDE SEQUENCE [LARGE SCALE GENOMIC DNA]</scope>
    <source>
        <strain evidence="2">KIB-2018</strain>
        <tissue evidence="2">Leaf</tissue>
    </source>
</reference>
<accession>A0AAV8T4Y9</accession>
<gene>
    <name evidence="2" type="ORF">K2173_001329</name>
</gene>
<dbReference type="PANTHER" id="PTHR33782:SF27">
    <property type="entry name" value="PROTEIN, PUTATIVE-RELATED"/>
    <property type="match status" value="1"/>
</dbReference>
<organism evidence="2 3">
    <name type="scientific">Erythroxylum novogranatense</name>
    <dbReference type="NCBI Taxonomy" id="1862640"/>
    <lineage>
        <taxon>Eukaryota</taxon>
        <taxon>Viridiplantae</taxon>
        <taxon>Streptophyta</taxon>
        <taxon>Embryophyta</taxon>
        <taxon>Tracheophyta</taxon>
        <taxon>Spermatophyta</taxon>
        <taxon>Magnoliopsida</taxon>
        <taxon>eudicotyledons</taxon>
        <taxon>Gunneridae</taxon>
        <taxon>Pentapetalae</taxon>
        <taxon>rosids</taxon>
        <taxon>fabids</taxon>
        <taxon>Malpighiales</taxon>
        <taxon>Erythroxylaceae</taxon>
        <taxon>Erythroxylum</taxon>
    </lineage>
</organism>
<name>A0AAV8T4Y9_9ROSI</name>
<proteinExistence type="predicted"/>
<evidence type="ECO:0000256" key="1">
    <source>
        <dbReference type="SAM" id="Phobius"/>
    </source>
</evidence>
<keyword evidence="1" id="KW-1133">Transmembrane helix</keyword>
<dbReference type="EMBL" id="JAIWQS010000006">
    <property type="protein sequence ID" value="KAJ8761273.1"/>
    <property type="molecule type" value="Genomic_DNA"/>
</dbReference>
<dbReference type="Proteomes" id="UP001159364">
    <property type="component" value="Linkage Group LG06"/>
</dbReference>
<protein>
    <submittedName>
        <fullName evidence="2">Uncharacterized protein</fullName>
    </submittedName>
</protein>
<evidence type="ECO:0000313" key="3">
    <source>
        <dbReference type="Proteomes" id="UP001159364"/>
    </source>
</evidence>
<sequence length="154" mass="17634">METTNLSSLSLPEYSCKTTNLSSLSLPKYSCKCPRWGTLAVRAGRETTKGDGWGNPVDDNMIVLRMRMKEMKMLEKSYEPPQEWMEWEKKYYEHYNKDICEAVGLLQNYFMSVRPSLALGTLAFLVLSVMICTGVAMCQAVEITKMILSYQLVF</sequence>
<feature type="transmembrane region" description="Helical" evidence="1">
    <location>
        <begin position="117"/>
        <end position="137"/>
    </location>
</feature>
<dbReference type="AlphaFoldDB" id="A0AAV8T4Y9"/>